<proteinExistence type="predicted"/>
<dbReference type="PANTHER" id="PTHR24035:SF109">
    <property type="entry name" value="PROTEIN DRAPER"/>
    <property type="match status" value="1"/>
</dbReference>
<dbReference type="Proteomes" id="UP001165060">
    <property type="component" value="Unassembled WGS sequence"/>
</dbReference>
<keyword evidence="2" id="KW-0245">EGF-like domain</keyword>
<dbReference type="Gene3D" id="2.10.25.10">
    <property type="entry name" value="Laminin"/>
    <property type="match status" value="1"/>
</dbReference>
<dbReference type="InterPro" id="IPR052108">
    <property type="entry name" value="MEGF/SIB"/>
</dbReference>
<keyword evidence="5" id="KW-1185">Reference proteome</keyword>
<feature type="disulfide bond" evidence="2">
    <location>
        <begin position="334"/>
        <end position="343"/>
    </location>
</feature>
<comment type="caution">
    <text evidence="2">Lacks conserved residue(s) required for the propagation of feature annotation.</text>
</comment>
<dbReference type="SMART" id="SM00181">
    <property type="entry name" value="EGF"/>
    <property type="match status" value="3"/>
</dbReference>
<evidence type="ECO:0000256" key="1">
    <source>
        <dbReference type="ARBA" id="ARBA00023157"/>
    </source>
</evidence>
<gene>
    <name evidence="4" type="ORF">TeGR_g3827</name>
</gene>
<feature type="disulfide bond" evidence="2">
    <location>
        <begin position="488"/>
        <end position="498"/>
    </location>
</feature>
<dbReference type="InterPro" id="IPR000742">
    <property type="entry name" value="EGF"/>
</dbReference>
<dbReference type="PROSITE" id="PS50026">
    <property type="entry name" value="EGF_3"/>
    <property type="match status" value="2"/>
</dbReference>
<reference evidence="4 5" key="1">
    <citation type="journal article" date="2023" name="Commun. Biol.">
        <title>Genome analysis of Parmales, the sister group of diatoms, reveals the evolutionary specialization of diatoms from phago-mixotrophs to photoautotrophs.</title>
        <authorList>
            <person name="Ban H."/>
            <person name="Sato S."/>
            <person name="Yoshikawa S."/>
            <person name="Yamada K."/>
            <person name="Nakamura Y."/>
            <person name="Ichinomiya M."/>
            <person name="Sato N."/>
            <person name="Blanc-Mathieu R."/>
            <person name="Endo H."/>
            <person name="Kuwata A."/>
            <person name="Ogata H."/>
        </authorList>
    </citation>
    <scope>NUCLEOTIDE SEQUENCE [LARGE SCALE GENOMIC DNA]</scope>
</reference>
<dbReference type="PROSITE" id="PS01186">
    <property type="entry name" value="EGF_2"/>
    <property type="match status" value="2"/>
</dbReference>
<feature type="domain" description="EGF-like" evidence="3">
    <location>
        <begin position="310"/>
        <end position="344"/>
    </location>
</feature>
<feature type="domain" description="EGF-like" evidence="3">
    <location>
        <begin position="484"/>
        <end position="517"/>
    </location>
</feature>
<feature type="disulfide bond" evidence="2">
    <location>
        <begin position="507"/>
        <end position="516"/>
    </location>
</feature>
<dbReference type="Pfam" id="PF23106">
    <property type="entry name" value="EGF_Teneurin"/>
    <property type="match status" value="1"/>
</dbReference>
<dbReference type="PROSITE" id="PS00022">
    <property type="entry name" value="EGF_1"/>
    <property type="match status" value="2"/>
</dbReference>
<dbReference type="InterPro" id="IPR013111">
    <property type="entry name" value="EGF_extracell"/>
</dbReference>
<evidence type="ECO:0000313" key="4">
    <source>
        <dbReference type="EMBL" id="GMI21195.1"/>
    </source>
</evidence>
<dbReference type="Pfam" id="PF07974">
    <property type="entry name" value="EGF_2"/>
    <property type="match status" value="1"/>
</dbReference>
<name>A0ABQ6M7Q6_9STRA</name>
<comment type="caution">
    <text evidence="4">The sequence shown here is derived from an EMBL/GenBank/DDBJ whole genome shotgun (WGS) entry which is preliminary data.</text>
</comment>
<evidence type="ECO:0000313" key="5">
    <source>
        <dbReference type="Proteomes" id="UP001165060"/>
    </source>
</evidence>
<evidence type="ECO:0000259" key="3">
    <source>
        <dbReference type="PROSITE" id="PS50026"/>
    </source>
</evidence>
<dbReference type="PANTHER" id="PTHR24035">
    <property type="entry name" value="MULTIPLE EPIDERMAL GROWTH FACTOR-LIKE DOMAINS PROTEIN"/>
    <property type="match status" value="1"/>
</dbReference>
<accession>A0ABQ6M7Q6</accession>
<keyword evidence="1 2" id="KW-1015">Disulfide bond</keyword>
<protein>
    <recommendedName>
        <fullName evidence="3">EGF-like domain-containing protein</fullName>
    </recommendedName>
</protein>
<sequence length="529" mass="55979">YEGTVANSYSDSFFLFRPASGVTIPTGTHIITVDKAIKMKKNCATKTTEVHVLTDETLATTNIASGSVTNFPAIDQGACYFTGTRVDVREPLDKSWMEVGVTFKPAMNILAGEAITFNLAGFSNGNFTGPDKATKGLVECVGGAGCNDQTIAIKEPTSEVLFKAHWLEGTPLAPEEHRVGYVNSSLLVLVESGQQLTAGTSYSLTIDRTSNKVGTLCSIKEDYEKITISSNATLGTVAKVIVEHTDAVGSGCKDFGHCSGHGTCDYCTETCTCELGYGGPGAIVEPDISPSCNQRVCPAGYAWGSLPTSDSMGHELKECSGAGTCDRSKGACICFDGFAGSVCERKECPIFESQVCAGHGTCLGMRQLSMKPDALPLSDPWNLTTTSGRTWPIYGGGREGAVLNNANVTWDENTFYVCHCDSSWPVGLGNGETQQAEYFGPACQFKRCPSGDDPLTSNTPVRTGDVETNCEGVVAEGGKGVGKKGNLCHVDCSNRGICDHDTGTCTCFRGFWGSACEILKDLDLGGTDE</sequence>
<dbReference type="EMBL" id="BRYB01002529">
    <property type="protein sequence ID" value="GMI21195.1"/>
    <property type="molecule type" value="Genomic_DNA"/>
</dbReference>
<evidence type="ECO:0000256" key="2">
    <source>
        <dbReference type="PROSITE-ProRule" id="PRU00076"/>
    </source>
</evidence>
<feature type="non-terminal residue" evidence="4">
    <location>
        <position position="1"/>
    </location>
</feature>
<organism evidence="4 5">
    <name type="scientific">Tetraparma gracilis</name>
    <dbReference type="NCBI Taxonomy" id="2962635"/>
    <lineage>
        <taxon>Eukaryota</taxon>
        <taxon>Sar</taxon>
        <taxon>Stramenopiles</taxon>
        <taxon>Ochrophyta</taxon>
        <taxon>Bolidophyceae</taxon>
        <taxon>Parmales</taxon>
        <taxon>Triparmaceae</taxon>
        <taxon>Tetraparma</taxon>
    </lineage>
</organism>
<dbReference type="PRINTS" id="PR00011">
    <property type="entry name" value="EGFLAMININ"/>
</dbReference>